<dbReference type="PIRSF" id="PIRSF000112">
    <property type="entry name" value="Glycerol_dehydrogenase"/>
    <property type="match status" value="1"/>
</dbReference>
<protein>
    <submittedName>
        <fullName evidence="5">Unannotated protein</fullName>
    </submittedName>
</protein>
<reference evidence="5" key="1">
    <citation type="submission" date="2020-05" db="EMBL/GenBank/DDBJ databases">
        <authorList>
            <person name="Chiriac C."/>
            <person name="Salcher M."/>
            <person name="Ghai R."/>
            <person name="Kavagutti S V."/>
        </authorList>
    </citation>
    <scope>NUCLEOTIDE SEQUENCE</scope>
</reference>
<dbReference type="Gene3D" id="3.40.50.1970">
    <property type="match status" value="1"/>
</dbReference>
<gene>
    <name evidence="5" type="ORF">UFOPK3610_02009</name>
</gene>
<evidence type="ECO:0000259" key="4">
    <source>
        <dbReference type="Pfam" id="PF00465"/>
    </source>
</evidence>
<dbReference type="EMBL" id="CAFBMR010000155">
    <property type="protein sequence ID" value="CAB4932541.1"/>
    <property type="molecule type" value="Genomic_DNA"/>
</dbReference>
<evidence type="ECO:0000256" key="2">
    <source>
        <dbReference type="ARBA" id="ARBA00023002"/>
    </source>
</evidence>
<evidence type="ECO:0000256" key="1">
    <source>
        <dbReference type="ARBA" id="ARBA00022723"/>
    </source>
</evidence>
<evidence type="ECO:0000313" key="5">
    <source>
        <dbReference type="EMBL" id="CAB4932541.1"/>
    </source>
</evidence>
<dbReference type="InterPro" id="IPR016205">
    <property type="entry name" value="Glycerol_DH"/>
</dbReference>
<dbReference type="PANTHER" id="PTHR43616">
    <property type="entry name" value="GLYCEROL DEHYDROGENASE"/>
    <property type="match status" value="1"/>
</dbReference>
<proteinExistence type="predicted"/>
<keyword evidence="1" id="KW-0479">Metal-binding</keyword>
<dbReference type="SUPFAM" id="SSF56796">
    <property type="entry name" value="Dehydroquinate synthase-like"/>
    <property type="match status" value="1"/>
</dbReference>
<dbReference type="AlphaFoldDB" id="A0A6J7IP64"/>
<dbReference type="NCBIfam" id="NF006941">
    <property type="entry name" value="PRK09423.1"/>
    <property type="match status" value="1"/>
</dbReference>
<dbReference type="PANTHER" id="PTHR43616:SF5">
    <property type="entry name" value="GLYCEROL DEHYDROGENASE 1"/>
    <property type="match status" value="1"/>
</dbReference>
<keyword evidence="3" id="KW-0520">NAD</keyword>
<dbReference type="InterPro" id="IPR001670">
    <property type="entry name" value="ADH_Fe/GldA"/>
</dbReference>
<feature type="domain" description="Alcohol dehydrogenase iron-type/glycerol dehydrogenase GldA" evidence="4">
    <location>
        <begin position="13"/>
        <end position="159"/>
    </location>
</feature>
<dbReference type="Gene3D" id="1.20.1090.10">
    <property type="entry name" value="Dehydroquinate synthase-like - alpha domain"/>
    <property type="match status" value="1"/>
</dbReference>
<dbReference type="Pfam" id="PF00465">
    <property type="entry name" value="Fe-ADH"/>
    <property type="match status" value="1"/>
</dbReference>
<dbReference type="GO" id="GO:0016614">
    <property type="term" value="F:oxidoreductase activity, acting on CH-OH group of donors"/>
    <property type="evidence" value="ECO:0007669"/>
    <property type="project" value="InterPro"/>
</dbReference>
<name>A0A6J7IP64_9ZZZZ</name>
<dbReference type="GO" id="GO:0046872">
    <property type="term" value="F:metal ion binding"/>
    <property type="evidence" value="ECO:0007669"/>
    <property type="project" value="UniProtKB-KW"/>
</dbReference>
<accession>A0A6J7IP64</accession>
<evidence type="ECO:0000256" key="3">
    <source>
        <dbReference type="ARBA" id="ARBA00023027"/>
    </source>
</evidence>
<organism evidence="5">
    <name type="scientific">freshwater metagenome</name>
    <dbReference type="NCBI Taxonomy" id="449393"/>
    <lineage>
        <taxon>unclassified sequences</taxon>
        <taxon>metagenomes</taxon>
        <taxon>ecological metagenomes</taxon>
    </lineage>
</organism>
<sequence length="369" mass="38640">MMYGSGNRLFASPGRYLQGPSALDQLGQIVQPFGTRPILVMDEPVCELIGDRVLSQLTAAGLAPHVALFTGEITYANVEQLTESCRGLGAGVVVGLGGGKVLDTAKAMSLRLGVPMVTVPTIASNDSPTSSVIAMYDDEHRLISVDKMVANPAAVIVDTSLIVEAPTRFLRSGIGDALSKVFEADACQNGTGMTPLGTRPLGIASAIGQQCYQTLRADSVQALLDCEDHRVTDAVERVVEAVVLLSGLSFENGGLSLAHSLTRGLMATEGAKSLLHGYHVAWGAVVQLAAEGRSDSEVLELMSFVRATGLPASSGDLGIVAPLEPQHHVIATLTLTAPHLANFSKPVTETLIVGAIQRVDRLAMQLPVS</sequence>
<keyword evidence="2" id="KW-0560">Oxidoreductase</keyword>